<dbReference type="Proteomes" id="UP000178089">
    <property type="component" value="Unassembled WGS sequence"/>
</dbReference>
<dbReference type="AlphaFoldDB" id="A0A1G2N172"/>
<comment type="caution">
    <text evidence="1">The sequence shown here is derived from an EMBL/GenBank/DDBJ whole genome shotgun (WGS) entry which is preliminary data.</text>
</comment>
<gene>
    <name evidence="1" type="ORF">A3F51_00915</name>
</gene>
<accession>A0A1G2N172</accession>
<dbReference type="EMBL" id="MHRT01000005">
    <property type="protein sequence ID" value="OHA29159.1"/>
    <property type="molecule type" value="Genomic_DNA"/>
</dbReference>
<name>A0A1G2N172_9BACT</name>
<proteinExistence type="predicted"/>
<dbReference type="STRING" id="1802315.A3F51_00915"/>
<sequence length="91" mass="10071">MSQKLTIEEFTLLAVDKLPKGDKQMIHTVYSGFNEAFREYFPGKDPVAEVNQLAKEGKISFRLCRGGAIIAKPGVIESVPKSKDTLQKMGV</sequence>
<evidence type="ECO:0000313" key="1">
    <source>
        <dbReference type="EMBL" id="OHA29159.1"/>
    </source>
</evidence>
<protein>
    <submittedName>
        <fullName evidence="1">Uncharacterized protein</fullName>
    </submittedName>
</protein>
<reference evidence="1 2" key="1">
    <citation type="journal article" date="2016" name="Nat. Commun.">
        <title>Thousands of microbial genomes shed light on interconnected biogeochemical processes in an aquifer system.</title>
        <authorList>
            <person name="Anantharaman K."/>
            <person name="Brown C.T."/>
            <person name="Hug L.A."/>
            <person name="Sharon I."/>
            <person name="Castelle C.J."/>
            <person name="Probst A.J."/>
            <person name="Thomas B.C."/>
            <person name="Singh A."/>
            <person name="Wilkins M.J."/>
            <person name="Karaoz U."/>
            <person name="Brodie E.L."/>
            <person name="Williams K.H."/>
            <person name="Hubbard S.S."/>
            <person name="Banfield J.F."/>
        </authorList>
    </citation>
    <scope>NUCLEOTIDE SEQUENCE [LARGE SCALE GENOMIC DNA]</scope>
</reference>
<evidence type="ECO:0000313" key="2">
    <source>
        <dbReference type="Proteomes" id="UP000178089"/>
    </source>
</evidence>
<organism evidence="1 2">
    <name type="scientific">Candidatus Taylorbacteria bacterium RIFCSPHIGHO2_12_FULL_45_16</name>
    <dbReference type="NCBI Taxonomy" id="1802315"/>
    <lineage>
        <taxon>Bacteria</taxon>
        <taxon>Candidatus Tayloriibacteriota</taxon>
    </lineage>
</organism>